<evidence type="ECO:0000256" key="5">
    <source>
        <dbReference type="ARBA" id="ARBA00022525"/>
    </source>
</evidence>
<gene>
    <name evidence="7 10" type="primary">flgK</name>
    <name evidence="10" type="ORF">PL336_04430</name>
</gene>
<evidence type="ECO:0000313" key="11">
    <source>
        <dbReference type="Proteomes" id="UP001210770"/>
    </source>
</evidence>
<dbReference type="GO" id="GO:0005198">
    <property type="term" value="F:structural molecule activity"/>
    <property type="evidence" value="ECO:0007669"/>
    <property type="project" value="UniProtKB-UniRule"/>
</dbReference>
<dbReference type="AlphaFoldDB" id="A0AAX3LRS4"/>
<organism evidence="10 11">
    <name type="scientific">Sulfitobacter faviae</name>
    <dbReference type="NCBI Taxonomy" id="1775881"/>
    <lineage>
        <taxon>Bacteria</taxon>
        <taxon>Pseudomonadati</taxon>
        <taxon>Pseudomonadota</taxon>
        <taxon>Alphaproteobacteria</taxon>
        <taxon>Rhodobacterales</taxon>
        <taxon>Roseobacteraceae</taxon>
        <taxon>Sulfitobacter</taxon>
    </lineage>
</organism>
<evidence type="ECO:0000259" key="9">
    <source>
        <dbReference type="Pfam" id="PF22638"/>
    </source>
</evidence>
<feature type="domain" description="Flagellar basal-body/hook protein C-terminal" evidence="8">
    <location>
        <begin position="433"/>
        <end position="468"/>
    </location>
</feature>
<dbReference type="Pfam" id="PF22638">
    <property type="entry name" value="FlgK_D1"/>
    <property type="match status" value="1"/>
</dbReference>
<keyword evidence="10" id="KW-0282">Flagellum</keyword>
<dbReference type="Pfam" id="PF06429">
    <property type="entry name" value="Flg_bbr_C"/>
    <property type="match status" value="1"/>
</dbReference>
<comment type="subcellular location">
    <subcellularLocation>
        <location evidence="1 7">Bacterial flagellum</location>
    </subcellularLocation>
    <subcellularLocation>
        <location evidence="2 7">Secreted</location>
    </subcellularLocation>
</comment>
<dbReference type="GO" id="GO:0009424">
    <property type="term" value="C:bacterial-type flagellum hook"/>
    <property type="evidence" value="ECO:0007669"/>
    <property type="project" value="UniProtKB-UniRule"/>
</dbReference>
<name>A0AAX3LRS4_9RHOB</name>
<evidence type="ECO:0000256" key="1">
    <source>
        <dbReference type="ARBA" id="ARBA00004365"/>
    </source>
</evidence>
<evidence type="ECO:0000256" key="4">
    <source>
        <dbReference type="ARBA" id="ARBA00016244"/>
    </source>
</evidence>
<evidence type="ECO:0000256" key="6">
    <source>
        <dbReference type="ARBA" id="ARBA00023143"/>
    </source>
</evidence>
<protein>
    <recommendedName>
        <fullName evidence="4 7">Flagellar hook-associated protein 1</fullName>
        <shortName evidence="7">HAP1</shortName>
    </recommendedName>
</protein>
<evidence type="ECO:0000259" key="8">
    <source>
        <dbReference type="Pfam" id="PF06429"/>
    </source>
</evidence>
<dbReference type="GO" id="GO:0005576">
    <property type="term" value="C:extracellular region"/>
    <property type="evidence" value="ECO:0007669"/>
    <property type="project" value="UniProtKB-SubCell"/>
</dbReference>
<evidence type="ECO:0000256" key="3">
    <source>
        <dbReference type="ARBA" id="ARBA00009677"/>
    </source>
</evidence>
<reference evidence="10" key="1">
    <citation type="submission" date="2023-01" db="EMBL/GenBank/DDBJ databases">
        <title>Comparative genomic analysis of cold water coral derived Sulfitobacter faviae: insights into their metabolism and habitat adaptation.</title>
        <authorList>
            <person name="Guo Y."/>
            <person name="Lin S."/>
            <person name="Huang Z."/>
            <person name="Tang K."/>
            <person name="Wang X."/>
        </authorList>
    </citation>
    <scope>NUCLEOTIDE SEQUENCE</scope>
    <source>
        <strain evidence="10">SCSIO W_1865</strain>
    </source>
</reference>
<dbReference type="NCBIfam" id="TIGR02492">
    <property type="entry name" value="flgK_ends"/>
    <property type="match status" value="1"/>
</dbReference>
<sequence length="471" mass="48722">MSISSAFSIARSGLSTTEGRANLVAGNIANAQTEGYVRREAAQVTTNGQSGTVELRIARQVDERLAGMSRNASAELGRASATSEILGSYLITLGEPGDEVSPAARLAEFQAGLDLLANNPSDPAAQNDLLSRSETLVHSINEAAIGLEASRAQAGDSLVASVAEVNAALSDIAALNERLALAGTDPTGTSGLMDEMNRRLDALGSQMDFQSRREADGTLTLHTTGGTELVHGETAVPLSANPETGRLMAGDIDITPNSPTARGSDSGRLAGLSGLIANDLPQMKLQLDELARGLVQSFEAADASLGAGQPGLFTDAGGAFDPAQLDGLAGRLALNDSVQPDKGGALWRLRDGAGATFPGEPGDTTQLNAFVDVLETGMAFDAATGLSTNARLGDYAADLVSQQNVLRVGADGQAETARVRLITFEDNRSSIEGVNVDTELQKLLEIEQAYGANSQVLTSLSDMLDTLLASV</sequence>
<evidence type="ECO:0000256" key="7">
    <source>
        <dbReference type="RuleBase" id="RU362065"/>
    </source>
</evidence>
<dbReference type="PANTHER" id="PTHR30033:SF2">
    <property type="entry name" value="FLAGELLAR HOOK PROTEIN"/>
    <property type="match status" value="1"/>
</dbReference>
<dbReference type="PANTHER" id="PTHR30033">
    <property type="entry name" value="FLAGELLAR HOOK-ASSOCIATED PROTEIN 1"/>
    <property type="match status" value="1"/>
</dbReference>
<accession>A0AAX3LRS4</accession>
<feature type="domain" description="Flagellar hook-associated protein FlgK helical" evidence="9">
    <location>
        <begin position="103"/>
        <end position="302"/>
    </location>
</feature>
<dbReference type="EMBL" id="CP116423">
    <property type="protein sequence ID" value="WCE71097.1"/>
    <property type="molecule type" value="Genomic_DNA"/>
</dbReference>
<dbReference type="InterPro" id="IPR010930">
    <property type="entry name" value="Flg_bb/hook_C_dom"/>
</dbReference>
<evidence type="ECO:0000256" key="2">
    <source>
        <dbReference type="ARBA" id="ARBA00004613"/>
    </source>
</evidence>
<proteinExistence type="inferred from homology"/>
<keyword evidence="5 7" id="KW-0964">Secreted</keyword>
<keyword evidence="6 7" id="KW-0975">Bacterial flagellum</keyword>
<dbReference type="Proteomes" id="UP001210770">
    <property type="component" value="Chromosome"/>
</dbReference>
<dbReference type="GO" id="GO:0044780">
    <property type="term" value="P:bacterial-type flagellum assembly"/>
    <property type="evidence" value="ECO:0007669"/>
    <property type="project" value="InterPro"/>
</dbReference>
<dbReference type="InterPro" id="IPR053927">
    <property type="entry name" value="FlgK_helical"/>
</dbReference>
<comment type="similarity">
    <text evidence="3 7">Belongs to the flagella basal body rod proteins family.</text>
</comment>
<dbReference type="SUPFAM" id="SSF64518">
    <property type="entry name" value="Phase 1 flagellin"/>
    <property type="match status" value="1"/>
</dbReference>
<keyword evidence="10" id="KW-0969">Cilium</keyword>
<dbReference type="PRINTS" id="PR01005">
    <property type="entry name" value="FLGHOOKAP1"/>
</dbReference>
<dbReference type="InterPro" id="IPR002371">
    <property type="entry name" value="FlgK"/>
</dbReference>
<dbReference type="RefSeq" id="WP_271689279.1">
    <property type="nucleotide sequence ID" value="NZ_CP116423.1"/>
</dbReference>
<evidence type="ECO:0000313" key="10">
    <source>
        <dbReference type="EMBL" id="WCE71097.1"/>
    </source>
</evidence>
<keyword evidence="10" id="KW-0966">Cell projection</keyword>